<evidence type="ECO:0000256" key="2">
    <source>
        <dbReference type="ARBA" id="ARBA00022475"/>
    </source>
</evidence>
<keyword evidence="5 7" id="KW-1133">Transmembrane helix</keyword>
<feature type="transmembrane region" description="Helical" evidence="7">
    <location>
        <begin position="47"/>
        <end position="68"/>
    </location>
</feature>
<feature type="transmembrane region" description="Helical" evidence="7">
    <location>
        <begin position="171"/>
        <end position="189"/>
    </location>
</feature>
<dbReference type="InterPro" id="IPR001640">
    <property type="entry name" value="Lgt"/>
</dbReference>
<protein>
    <submittedName>
        <fullName evidence="8">Prolipoprotein diacylglyceryl transferase</fullName>
        <ecNumber evidence="8">2.4.99.-</ecNumber>
    </submittedName>
</protein>
<dbReference type="Proteomes" id="UP001232725">
    <property type="component" value="Unassembled WGS sequence"/>
</dbReference>
<evidence type="ECO:0000256" key="3">
    <source>
        <dbReference type="ARBA" id="ARBA00022679"/>
    </source>
</evidence>
<keyword evidence="2" id="KW-1003">Cell membrane</keyword>
<feature type="transmembrane region" description="Helical" evidence="7">
    <location>
        <begin position="17"/>
        <end position="35"/>
    </location>
</feature>
<feature type="transmembrane region" description="Helical" evidence="7">
    <location>
        <begin position="231"/>
        <end position="247"/>
    </location>
</feature>
<evidence type="ECO:0000313" key="8">
    <source>
        <dbReference type="EMBL" id="MDP5226383.1"/>
    </source>
</evidence>
<keyword evidence="3 8" id="KW-0808">Transferase</keyword>
<name>A0ABT9ILB7_9MICC</name>
<keyword evidence="9" id="KW-1185">Reference proteome</keyword>
<proteinExistence type="inferred from homology"/>
<dbReference type="GO" id="GO:0016757">
    <property type="term" value="F:glycosyltransferase activity"/>
    <property type="evidence" value="ECO:0007669"/>
    <property type="project" value="UniProtKB-KW"/>
</dbReference>
<accession>A0ABT9ILB7</accession>
<evidence type="ECO:0000256" key="6">
    <source>
        <dbReference type="ARBA" id="ARBA00023136"/>
    </source>
</evidence>
<keyword evidence="8" id="KW-0328">Glycosyltransferase</keyword>
<organism evidence="8 9">
    <name type="scientific">Arthrobacter horti</name>
    <dbReference type="NCBI Taxonomy" id="3068273"/>
    <lineage>
        <taxon>Bacteria</taxon>
        <taxon>Bacillati</taxon>
        <taxon>Actinomycetota</taxon>
        <taxon>Actinomycetes</taxon>
        <taxon>Micrococcales</taxon>
        <taxon>Micrococcaceae</taxon>
        <taxon>Arthrobacter</taxon>
    </lineage>
</organism>
<evidence type="ECO:0000256" key="4">
    <source>
        <dbReference type="ARBA" id="ARBA00022692"/>
    </source>
</evidence>
<feature type="transmembrane region" description="Helical" evidence="7">
    <location>
        <begin position="201"/>
        <end position="219"/>
    </location>
</feature>
<sequence length="267" mass="29081">MFPTLQDLLGFGPALDTHSVFVALGVFAALAVFFSEAKRRGFDEDRIIYVVLGALAGGAVFMRLGTWAQHLDPSRNLSLVEQLAHGNASILSGLVGAWLGAHVAKKVMRYKVRTGDLFAPALALGMAIGRFGCLFTENPGSPTGTGWGIVLSPAAAARLHAPAGVPLHPSFVYEIVFHAVAFVVLWTWLRHRAMAPGATFTLYLGAYAVFRFLVEFVRANDVAWLGMSRPQLFLAVSIPLLFARIAWEARRGRYSARHEPHLVKENA</sequence>
<keyword evidence="4 7" id="KW-0812">Transmembrane</keyword>
<dbReference type="RefSeq" id="WP_305995437.1">
    <property type="nucleotide sequence ID" value="NZ_JAVALS010000002.1"/>
</dbReference>
<keyword evidence="6 7" id="KW-0472">Membrane</keyword>
<dbReference type="EMBL" id="JAVALS010000002">
    <property type="protein sequence ID" value="MDP5226383.1"/>
    <property type="molecule type" value="Genomic_DNA"/>
</dbReference>
<dbReference type="PANTHER" id="PTHR30589:SF0">
    <property type="entry name" value="PHOSPHATIDYLGLYCEROL--PROLIPOPROTEIN DIACYLGLYCERYL TRANSFERASE"/>
    <property type="match status" value="1"/>
</dbReference>
<feature type="transmembrane region" description="Helical" evidence="7">
    <location>
        <begin position="88"/>
        <end position="105"/>
    </location>
</feature>
<comment type="similarity">
    <text evidence="1">Belongs to the Lgt family.</text>
</comment>
<reference evidence="8 9" key="1">
    <citation type="submission" date="2023-08" db="EMBL/GenBank/DDBJ databases">
        <title>Arthrobacter horti sp. nov., isolated from forest soil.</title>
        <authorList>
            <person name="Park M."/>
        </authorList>
    </citation>
    <scope>NUCLEOTIDE SEQUENCE [LARGE SCALE GENOMIC DNA]</scope>
    <source>
        <strain evidence="8 9">YJM1</strain>
    </source>
</reference>
<comment type="caution">
    <text evidence="8">The sequence shown here is derived from an EMBL/GenBank/DDBJ whole genome shotgun (WGS) entry which is preliminary data.</text>
</comment>
<evidence type="ECO:0000313" key="9">
    <source>
        <dbReference type="Proteomes" id="UP001232725"/>
    </source>
</evidence>
<evidence type="ECO:0000256" key="7">
    <source>
        <dbReference type="SAM" id="Phobius"/>
    </source>
</evidence>
<dbReference type="Pfam" id="PF01790">
    <property type="entry name" value="LGT"/>
    <property type="match status" value="1"/>
</dbReference>
<dbReference type="PANTHER" id="PTHR30589">
    <property type="entry name" value="PROLIPOPROTEIN DIACYLGLYCERYL TRANSFERASE"/>
    <property type="match status" value="1"/>
</dbReference>
<dbReference type="EC" id="2.4.99.-" evidence="8"/>
<gene>
    <name evidence="8" type="ORF">Q9R02_04345</name>
</gene>
<evidence type="ECO:0000256" key="5">
    <source>
        <dbReference type="ARBA" id="ARBA00022989"/>
    </source>
</evidence>
<feature type="transmembrane region" description="Helical" evidence="7">
    <location>
        <begin position="117"/>
        <end position="137"/>
    </location>
</feature>
<evidence type="ECO:0000256" key="1">
    <source>
        <dbReference type="ARBA" id="ARBA00007150"/>
    </source>
</evidence>